<feature type="compositionally biased region" description="Polar residues" evidence="1">
    <location>
        <begin position="880"/>
        <end position="890"/>
    </location>
</feature>
<dbReference type="EMBL" id="JAUJFL010000010">
    <property type="protein sequence ID" value="KAK2597001.1"/>
    <property type="molecule type" value="Genomic_DNA"/>
</dbReference>
<evidence type="ECO:0000313" key="2">
    <source>
        <dbReference type="EMBL" id="KAK2597001.1"/>
    </source>
</evidence>
<feature type="compositionally biased region" description="Low complexity" evidence="1">
    <location>
        <begin position="283"/>
        <end position="295"/>
    </location>
</feature>
<gene>
    <name evidence="2" type="ORF">N8I77_012876</name>
</gene>
<feature type="compositionally biased region" description="Acidic residues" evidence="1">
    <location>
        <begin position="505"/>
        <end position="522"/>
    </location>
</feature>
<feature type="compositionally biased region" description="Basic and acidic residues" evidence="1">
    <location>
        <begin position="857"/>
        <end position="866"/>
    </location>
</feature>
<keyword evidence="3" id="KW-1185">Reference proteome</keyword>
<feature type="compositionally biased region" description="Low complexity" evidence="1">
    <location>
        <begin position="311"/>
        <end position="323"/>
    </location>
</feature>
<dbReference type="Proteomes" id="UP001265746">
    <property type="component" value="Unassembled WGS sequence"/>
</dbReference>
<feature type="region of interest" description="Disordered" evidence="1">
    <location>
        <begin position="581"/>
        <end position="750"/>
    </location>
</feature>
<feature type="compositionally biased region" description="Low complexity" evidence="1">
    <location>
        <begin position="204"/>
        <end position="218"/>
    </location>
</feature>
<sequence length="890" mass="97637">MPTAFSQDFVQADRLIRRRYVQIPGKQKDLLERPDAWSENLIGGPRGMINVPPEVLQDVKDFHTRRHSKPTQRPSSTQPGSPAESTAPPKPSRPEQPLSSPRLSQDDKAADEATQLSWSPSPSRYAPSARPLQLSEQQELNSPSRSQPASQLPISQKRKVPPVPFDVAPPSSTAQSDAVPYEPLSALGRETHPPVNRGANRLVATQSTPPAATPPSAQLEVIPSTFNGPREGASEIARLALKRRRLGDTRLPDKENETIVQTLPLSKAEPRSQSKAPLNDQNSSTTSASTPSFTSQVASGHLQHSTLFQTASASGSNQRSSSNYAPTYEGRPRDTPTQQKAVLRHPASGSSMAPAPAQYPTDPSHLNLTEQPQTDVGHIIGHRTPYEEFKATYPDYEESLRAFIRACLSVEKLEYERALPEFLYDDFVRVYSTLYMDYYAEAQNKNHREVLKATQWYNENVQDMVYTKKVIRRDNLPTILKAHAPAVEQIRESIRKAFEARPLTDDAESNEESDEDMADDGDQAQQQGMEEENFEPEKVTESRQSPEFLICSPGPEATMIPNVIGNDEMGEVHVPAVSMPASVRTRQRTGTVEEEHMDGSPQDDIAAPEVGSHVSRASPELHFQALEGVTDEEVPLKEADREMERTSPGVKSPTPRQTRRNTPSPATSALKSGSRQSRLVAPLPSSTPSSVLGNDDEPANDKTISPPPQRKAKLSSPAFRSQAESSDDESDSFDPPVQKAAMPPPRSSIRDAPAFLTQAQSIYEIPGTPDRLSEEPMPSPLPQAVARTPAALQSRTISGLTTSTGAVIASNPDDAGHRPIIERGRVHSRGTIRSSLVARHSPASSDRSRASVLFKKRAGETKEERSKRLKEHIRKRLSGKTPTSTPASTK</sequence>
<feature type="compositionally biased region" description="Basic and acidic residues" evidence="1">
    <location>
        <begin position="634"/>
        <end position="645"/>
    </location>
</feature>
<feature type="compositionally biased region" description="Low complexity" evidence="1">
    <location>
        <begin position="346"/>
        <end position="356"/>
    </location>
</feature>
<feature type="compositionally biased region" description="Polar residues" evidence="1">
    <location>
        <begin position="71"/>
        <end position="84"/>
    </location>
</feature>
<feature type="compositionally biased region" description="Low complexity" evidence="1">
    <location>
        <begin position="119"/>
        <end position="131"/>
    </location>
</feature>
<protein>
    <submittedName>
        <fullName evidence="2">Uncharacterized protein</fullName>
    </submittedName>
</protein>
<feature type="region of interest" description="Disordered" evidence="1">
    <location>
        <begin position="248"/>
        <end position="369"/>
    </location>
</feature>
<reference evidence="2" key="1">
    <citation type="submission" date="2023-06" db="EMBL/GenBank/DDBJ databases">
        <authorList>
            <person name="Noh H."/>
        </authorList>
    </citation>
    <scope>NUCLEOTIDE SEQUENCE</scope>
    <source>
        <strain evidence="2">DUCC20226</strain>
    </source>
</reference>
<dbReference type="AlphaFoldDB" id="A0AAD9S1V6"/>
<feature type="compositionally biased region" description="Polar residues" evidence="1">
    <location>
        <begin position="296"/>
        <end position="310"/>
    </location>
</feature>
<feature type="compositionally biased region" description="Polar residues" evidence="1">
    <location>
        <begin position="271"/>
        <end position="282"/>
    </location>
</feature>
<feature type="region of interest" description="Disordered" evidence="1">
    <location>
        <begin position="766"/>
        <end position="890"/>
    </location>
</feature>
<feature type="compositionally biased region" description="Basic and acidic residues" evidence="1">
    <location>
        <begin position="814"/>
        <end position="825"/>
    </location>
</feature>
<feature type="compositionally biased region" description="Polar residues" evidence="1">
    <location>
        <begin position="791"/>
        <end position="805"/>
    </location>
</feature>
<organism evidence="2 3">
    <name type="scientific">Phomopsis amygdali</name>
    <name type="common">Fusicoccum amygdali</name>
    <dbReference type="NCBI Taxonomy" id="1214568"/>
    <lineage>
        <taxon>Eukaryota</taxon>
        <taxon>Fungi</taxon>
        <taxon>Dikarya</taxon>
        <taxon>Ascomycota</taxon>
        <taxon>Pezizomycotina</taxon>
        <taxon>Sordariomycetes</taxon>
        <taxon>Sordariomycetidae</taxon>
        <taxon>Diaporthales</taxon>
        <taxon>Diaporthaceae</taxon>
        <taxon>Diaporthe</taxon>
    </lineage>
</organism>
<feature type="region of interest" description="Disordered" evidence="1">
    <location>
        <begin position="59"/>
        <end position="230"/>
    </location>
</feature>
<name>A0AAD9S1V6_PHOAM</name>
<evidence type="ECO:0000313" key="3">
    <source>
        <dbReference type="Proteomes" id="UP001265746"/>
    </source>
</evidence>
<feature type="compositionally biased region" description="Polar residues" evidence="1">
    <location>
        <begin position="654"/>
        <end position="677"/>
    </location>
</feature>
<accession>A0AAD9S1V6</accession>
<feature type="compositionally biased region" description="Basic residues" evidence="1">
    <location>
        <begin position="867"/>
        <end position="878"/>
    </location>
</feature>
<feature type="compositionally biased region" description="Basic and acidic residues" evidence="1">
    <location>
        <begin position="248"/>
        <end position="257"/>
    </location>
</feature>
<feature type="region of interest" description="Disordered" evidence="1">
    <location>
        <begin position="498"/>
        <end position="553"/>
    </location>
</feature>
<proteinExistence type="predicted"/>
<evidence type="ECO:0000256" key="1">
    <source>
        <dbReference type="SAM" id="MobiDB-lite"/>
    </source>
</evidence>
<feature type="compositionally biased region" description="Polar residues" evidence="1">
    <location>
        <begin position="134"/>
        <end position="154"/>
    </location>
</feature>
<comment type="caution">
    <text evidence="2">The sequence shown here is derived from an EMBL/GenBank/DDBJ whole genome shotgun (WGS) entry which is preliminary data.</text>
</comment>